<evidence type="ECO:0000313" key="3">
    <source>
        <dbReference type="EMBL" id="KAK4087800.1"/>
    </source>
</evidence>
<feature type="repeat" description="RCC1" evidence="1">
    <location>
        <begin position="244"/>
        <end position="297"/>
    </location>
</feature>
<accession>A0A179GVM4</accession>
<sequence>MVVADGTSSLAKVPRGEHAEEAAEEEEVTRPGMALFAAGFNPWNQLSLGRDADSGHESDDLFSFAKVLDGRRIRRPVARLSYTLVQRDGAWVKAGVGFPDDGNDDALDAAYACAQAANGELLVVCDDNTPAVPHGIGGDVQKSKVLAKYASRSDLHAQNRQATWRCKSPVEAVAAFDAGFVILYSDGAVATLGDARFQDCLAREVTADSPSTEPGIVPDLASLGEPIKKISAGGYTLAALTESGDIYAWGMPTGGTHRRQQALRGLGGIPNYIEVDGGKDVFDVALGDSHAIALTIDGSVYVVGSNSNGQLGLGTTVERAESWTRLDLSDGHQISGVAAGPRCSFILTGQPPPYPFRDAETR</sequence>
<evidence type="ECO:0000313" key="4">
    <source>
        <dbReference type="EMBL" id="OAQ82015.1"/>
    </source>
</evidence>
<dbReference type="Proteomes" id="UP000078240">
    <property type="component" value="Unassembled WGS sequence"/>
</dbReference>
<keyword evidence="6" id="KW-1185">Reference proteome</keyword>
<gene>
    <name evidence="3" type="ORF">Purlil1_7857</name>
    <name evidence="4" type="ORF">VFPBJ_04599</name>
</gene>
<dbReference type="InterPro" id="IPR000408">
    <property type="entry name" value="Reg_chr_condens"/>
</dbReference>
<reference evidence="3" key="2">
    <citation type="submission" date="2023-11" db="EMBL/GenBank/DDBJ databases">
        <authorList>
            <person name="Beijen E."/>
            <person name="Ohm R.A."/>
        </authorList>
    </citation>
    <scope>NUCLEOTIDE SEQUENCE</scope>
    <source>
        <strain evidence="3">CBS 150709</strain>
    </source>
</reference>
<feature type="compositionally biased region" description="Polar residues" evidence="2">
    <location>
        <begin position="1"/>
        <end position="10"/>
    </location>
</feature>
<dbReference type="InterPro" id="IPR009091">
    <property type="entry name" value="RCC1/BLIP-II"/>
</dbReference>
<evidence type="ECO:0000256" key="1">
    <source>
        <dbReference type="PROSITE-ProRule" id="PRU00235"/>
    </source>
</evidence>
<dbReference type="EMBL" id="LSBH01000003">
    <property type="protein sequence ID" value="OAQ82015.1"/>
    <property type="molecule type" value="Genomic_DNA"/>
</dbReference>
<dbReference type="PANTHER" id="PTHR45982:SF1">
    <property type="entry name" value="REGULATOR OF CHROMOSOME CONDENSATION"/>
    <property type="match status" value="1"/>
</dbReference>
<reference evidence="4 5" key="1">
    <citation type="submission" date="2016-01" db="EMBL/GenBank/DDBJ databases">
        <title>Biosynthesis of antibiotic leucinostatins and their inhibition on Phytophthora in bio-control Purpureocillium lilacinum.</title>
        <authorList>
            <person name="Wang G."/>
            <person name="Liu Z."/>
            <person name="Lin R."/>
            <person name="Li E."/>
            <person name="Mao Z."/>
            <person name="Ling J."/>
            <person name="Yin W."/>
            <person name="Xie B."/>
        </authorList>
    </citation>
    <scope>NUCLEOTIDE SEQUENCE [LARGE SCALE GENOMIC DNA]</scope>
    <source>
        <strain evidence="4">PLBJ-1</strain>
    </source>
</reference>
<dbReference type="EMBL" id="JAWRVI010000029">
    <property type="protein sequence ID" value="KAK4087800.1"/>
    <property type="molecule type" value="Genomic_DNA"/>
</dbReference>
<dbReference type="AlphaFoldDB" id="A0A179GVM4"/>
<protein>
    <submittedName>
        <fullName evidence="4">Regulator of chromosome condensation (RCC1)-like protein</fullName>
    </submittedName>
</protein>
<organism evidence="4 5">
    <name type="scientific">Purpureocillium lilacinum</name>
    <name type="common">Paecilomyces lilacinus</name>
    <dbReference type="NCBI Taxonomy" id="33203"/>
    <lineage>
        <taxon>Eukaryota</taxon>
        <taxon>Fungi</taxon>
        <taxon>Dikarya</taxon>
        <taxon>Ascomycota</taxon>
        <taxon>Pezizomycotina</taxon>
        <taxon>Sordariomycetes</taxon>
        <taxon>Hypocreomycetidae</taxon>
        <taxon>Hypocreales</taxon>
        <taxon>Ophiocordycipitaceae</taxon>
        <taxon>Purpureocillium</taxon>
    </lineage>
</organism>
<dbReference type="InterPro" id="IPR051553">
    <property type="entry name" value="Ran_GTPase-activating"/>
</dbReference>
<evidence type="ECO:0000313" key="6">
    <source>
        <dbReference type="Proteomes" id="UP001287286"/>
    </source>
</evidence>
<dbReference type="SUPFAM" id="SSF50985">
    <property type="entry name" value="RCC1/BLIP-II"/>
    <property type="match status" value="1"/>
</dbReference>
<reference evidence="3 6" key="3">
    <citation type="journal article" date="2024" name="Microbiol. Resour. Announc.">
        <title>Genome annotations for the ascomycete fungi Trichoderma harzianum, Trichoderma aggressivum, and Purpureocillium lilacinum.</title>
        <authorList>
            <person name="Beijen E.P.W."/>
            <person name="Ohm R.A."/>
        </authorList>
    </citation>
    <scope>NUCLEOTIDE SEQUENCE [LARGE SCALE GENOMIC DNA]</scope>
    <source>
        <strain evidence="3 6">CBS 150709</strain>
    </source>
</reference>
<evidence type="ECO:0000313" key="5">
    <source>
        <dbReference type="Proteomes" id="UP000078240"/>
    </source>
</evidence>
<feature type="region of interest" description="Disordered" evidence="2">
    <location>
        <begin position="1"/>
        <end position="29"/>
    </location>
</feature>
<dbReference type="Proteomes" id="UP001287286">
    <property type="component" value="Unassembled WGS sequence"/>
</dbReference>
<proteinExistence type="predicted"/>
<dbReference type="PROSITE" id="PS50012">
    <property type="entry name" value="RCC1_3"/>
    <property type="match status" value="2"/>
</dbReference>
<dbReference type="PANTHER" id="PTHR45982">
    <property type="entry name" value="REGULATOR OF CHROMOSOME CONDENSATION"/>
    <property type="match status" value="1"/>
</dbReference>
<comment type="caution">
    <text evidence="4">The sequence shown here is derived from an EMBL/GenBank/DDBJ whole genome shotgun (WGS) entry which is preliminary data.</text>
</comment>
<name>A0A179GVM4_PURLI</name>
<dbReference type="Gene3D" id="2.130.10.30">
    <property type="entry name" value="Regulator of chromosome condensation 1/beta-lactamase-inhibitor protein II"/>
    <property type="match status" value="1"/>
</dbReference>
<dbReference type="Pfam" id="PF13540">
    <property type="entry name" value="RCC1_2"/>
    <property type="match status" value="2"/>
</dbReference>
<evidence type="ECO:0000256" key="2">
    <source>
        <dbReference type="SAM" id="MobiDB-lite"/>
    </source>
</evidence>
<feature type="repeat" description="RCC1" evidence="1">
    <location>
        <begin position="298"/>
        <end position="350"/>
    </location>
</feature>